<protein>
    <submittedName>
        <fullName evidence="2">DNA helicase</fullName>
    </submittedName>
</protein>
<comment type="caution">
    <text evidence="2">The sequence shown here is derived from an EMBL/GenBank/DDBJ whole genome shotgun (WGS) entry which is preliminary data.</text>
</comment>
<keyword evidence="2" id="KW-0378">Hydrolase</keyword>
<keyword evidence="2" id="KW-0067">ATP-binding</keyword>
<keyword evidence="2" id="KW-0547">Nucleotide-binding</keyword>
<proteinExistence type="predicted"/>
<reference evidence="2 3" key="1">
    <citation type="journal article" date="2018" name="Mol. Plant">
        <title>The genome of Artemisia annua provides insight into the evolution of Asteraceae family and artemisinin biosynthesis.</title>
        <authorList>
            <person name="Shen Q."/>
            <person name="Zhang L."/>
            <person name="Liao Z."/>
            <person name="Wang S."/>
            <person name="Yan T."/>
            <person name="Shi P."/>
            <person name="Liu M."/>
            <person name="Fu X."/>
            <person name="Pan Q."/>
            <person name="Wang Y."/>
            <person name="Lv Z."/>
            <person name="Lu X."/>
            <person name="Zhang F."/>
            <person name="Jiang W."/>
            <person name="Ma Y."/>
            <person name="Chen M."/>
            <person name="Hao X."/>
            <person name="Li L."/>
            <person name="Tang Y."/>
            <person name="Lv G."/>
            <person name="Zhou Y."/>
            <person name="Sun X."/>
            <person name="Brodelius P.E."/>
            <person name="Rose J.K.C."/>
            <person name="Tang K."/>
        </authorList>
    </citation>
    <scope>NUCLEOTIDE SEQUENCE [LARGE SCALE GENOMIC DNA]</scope>
    <source>
        <strain evidence="3">cv. Huhao1</strain>
        <tissue evidence="2">Leaf</tissue>
    </source>
</reference>
<gene>
    <name evidence="2" type="ORF">CTI12_AA463780</name>
</gene>
<keyword evidence="3" id="KW-1185">Reference proteome</keyword>
<dbReference type="OrthoDB" id="2448079at2759"/>
<dbReference type="AlphaFoldDB" id="A0A2U1LGC0"/>
<organism evidence="2 3">
    <name type="scientific">Artemisia annua</name>
    <name type="common">Sweet wormwood</name>
    <dbReference type="NCBI Taxonomy" id="35608"/>
    <lineage>
        <taxon>Eukaryota</taxon>
        <taxon>Viridiplantae</taxon>
        <taxon>Streptophyta</taxon>
        <taxon>Embryophyta</taxon>
        <taxon>Tracheophyta</taxon>
        <taxon>Spermatophyta</taxon>
        <taxon>Magnoliopsida</taxon>
        <taxon>eudicotyledons</taxon>
        <taxon>Gunneridae</taxon>
        <taxon>Pentapetalae</taxon>
        <taxon>asterids</taxon>
        <taxon>campanulids</taxon>
        <taxon>Asterales</taxon>
        <taxon>Asteraceae</taxon>
        <taxon>Asteroideae</taxon>
        <taxon>Anthemideae</taxon>
        <taxon>Artemisiinae</taxon>
        <taxon>Artemisia</taxon>
    </lineage>
</organism>
<feature type="compositionally biased region" description="Low complexity" evidence="1">
    <location>
        <begin position="235"/>
        <end position="253"/>
    </location>
</feature>
<dbReference type="EMBL" id="PKPP01009518">
    <property type="protein sequence ID" value="PWA48067.1"/>
    <property type="molecule type" value="Genomic_DNA"/>
</dbReference>
<name>A0A2U1LGC0_ARTAN</name>
<evidence type="ECO:0000256" key="1">
    <source>
        <dbReference type="SAM" id="MobiDB-lite"/>
    </source>
</evidence>
<sequence length="399" mass="42172">MRTKSRAVRRRSIHENLEGDGSVGIRIGVSGSGHDVNGHANSGTIVQGFDGDAPLTGSVNANWVGTGDVAATLGMFMDVDDELRSVNGTVDTPSSVTAAVAASLRSSNGIIINEPHLCHSTVTNTRTRFSATVDVVGKGKRKVGDVPASVDNGAYYAAGHCTPDIPFIGGCVADSRSASCTYIAAPAAATDVQDNYRSPGPIPSNDCLSVSPGFGPQPETGIVRSMAISRPEDGTSPSTRPSTSSTVGRARYSTTRRRQTRAARAAAGDRVPEHGHRGAPPEYVSLGLCNQVCRHCKALFWLEEKLTRSSTRSPEYHKCCMGGRVVLRPQPETARDMLEAGNVPEFKIRLFAVAGARQYELPSGDSIGAIVYEGGPNTGTEYDVVIHRRAGDPERPIIG</sequence>
<keyword evidence="2" id="KW-0347">Helicase</keyword>
<dbReference type="Proteomes" id="UP000245207">
    <property type="component" value="Unassembled WGS sequence"/>
</dbReference>
<dbReference type="GO" id="GO:0004386">
    <property type="term" value="F:helicase activity"/>
    <property type="evidence" value="ECO:0007669"/>
    <property type="project" value="UniProtKB-KW"/>
</dbReference>
<evidence type="ECO:0000313" key="2">
    <source>
        <dbReference type="EMBL" id="PWA48067.1"/>
    </source>
</evidence>
<accession>A0A2U1LGC0</accession>
<feature type="region of interest" description="Disordered" evidence="1">
    <location>
        <begin position="229"/>
        <end position="278"/>
    </location>
</feature>
<evidence type="ECO:0000313" key="3">
    <source>
        <dbReference type="Proteomes" id="UP000245207"/>
    </source>
</evidence>